<feature type="transmembrane region" description="Helical" evidence="11">
    <location>
        <begin position="20"/>
        <end position="43"/>
    </location>
</feature>
<dbReference type="OrthoDB" id="1055148at2759"/>
<comment type="similarity">
    <text evidence="3 10">Belongs to the cytochrome P450 family.</text>
</comment>
<keyword evidence="5 9" id="KW-0479">Metal-binding</keyword>
<dbReference type="GO" id="GO:0016705">
    <property type="term" value="F:oxidoreductase activity, acting on paired donors, with incorporation or reduction of molecular oxygen"/>
    <property type="evidence" value="ECO:0007669"/>
    <property type="project" value="InterPro"/>
</dbReference>
<dbReference type="Pfam" id="PF00067">
    <property type="entry name" value="p450"/>
    <property type="match status" value="1"/>
</dbReference>
<reference evidence="12 13" key="1">
    <citation type="journal article" date="2017" name="Mol. Ecol.">
        <title>Comparative and population genomic landscape of Phellinus noxius: A hypervariable fungus causing root rot in trees.</title>
        <authorList>
            <person name="Chung C.L."/>
            <person name="Lee T.J."/>
            <person name="Akiba M."/>
            <person name="Lee H.H."/>
            <person name="Kuo T.H."/>
            <person name="Liu D."/>
            <person name="Ke H.M."/>
            <person name="Yokoi T."/>
            <person name="Roa M.B."/>
            <person name="Lu M.J."/>
            <person name="Chang Y.Y."/>
            <person name="Ann P.J."/>
            <person name="Tsai J.N."/>
            <person name="Chen C.Y."/>
            <person name="Tzean S.S."/>
            <person name="Ota Y."/>
            <person name="Hattori T."/>
            <person name="Sahashi N."/>
            <person name="Liou R.F."/>
            <person name="Kikuchi T."/>
            <person name="Tsai I.J."/>
        </authorList>
    </citation>
    <scope>NUCLEOTIDE SEQUENCE [LARGE SCALE GENOMIC DNA]</scope>
    <source>
        <strain evidence="12 13">FFPRI411160</strain>
    </source>
</reference>
<sequence>MPAVKPWRHFEQLNKRFGPVVSLFFGSTPIIVLGTAQAAWDLLEKRSDIYSSRPRFVVAGEILSENKRGLMLPYGEEWRKWRKILHSGFHLRQAAKYRDIQSLESKVAMRQILEDPAAYERHLQRYAASVVTSVSYGRRVESIDEWIVAENNKAMDYLTSIPGKYIVESLPWLLRLPRSLQWFRREPEEQKERDLKLYSHLVADVKSRLAAGTVPECLTVEALRNQQKLGMDDVFLAYSVSSPFGAGIETTAGTLCTFILAMLHHPDVMKRGQEEVDRVCGSNGVRMPEYDDIDSLPYINAIVNESLRWRPVAVLGGTPHAVTADDEYQGMFIPKGSTVFANLAGIMNDPVMFPNPDRFLPDRFLNAKDPRLATFDLPFGFGRRVCPGAHLARNSIFINISRLLWAFDILPALDERGQEIIPDSMNYTNGFNSKPVSFPCRFVPRNKTVTETIQTEYETAQGQLGSWSW</sequence>
<evidence type="ECO:0000313" key="12">
    <source>
        <dbReference type="EMBL" id="PAV17946.1"/>
    </source>
</evidence>
<dbReference type="PRINTS" id="PR00463">
    <property type="entry name" value="EP450I"/>
</dbReference>
<name>A0A286UEC4_9AGAM</name>
<evidence type="ECO:0000256" key="2">
    <source>
        <dbReference type="ARBA" id="ARBA00005179"/>
    </source>
</evidence>
<gene>
    <name evidence="12" type="ORF">PNOK_0643200</name>
</gene>
<evidence type="ECO:0000256" key="9">
    <source>
        <dbReference type="PIRSR" id="PIRSR602401-1"/>
    </source>
</evidence>
<dbReference type="InterPro" id="IPR036396">
    <property type="entry name" value="Cyt_P450_sf"/>
</dbReference>
<evidence type="ECO:0000256" key="5">
    <source>
        <dbReference type="ARBA" id="ARBA00022723"/>
    </source>
</evidence>
<dbReference type="SUPFAM" id="SSF48264">
    <property type="entry name" value="Cytochrome P450"/>
    <property type="match status" value="1"/>
</dbReference>
<dbReference type="Proteomes" id="UP000217199">
    <property type="component" value="Unassembled WGS sequence"/>
</dbReference>
<dbReference type="PROSITE" id="PS00086">
    <property type="entry name" value="CYTOCHROME_P450"/>
    <property type="match status" value="1"/>
</dbReference>
<accession>A0A286UEC4</accession>
<comment type="pathway">
    <text evidence="2">Secondary metabolite biosynthesis.</text>
</comment>
<organism evidence="12 13">
    <name type="scientific">Pyrrhoderma noxium</name>
    <dbReference type="NCBI Taxonomy" id="2282107"/>
    <lineage>
        <taxon>Eukaryota</taxon>
        <taxon>Fungi</taxon>
        <taxon>Dikarya</taxon>
        <taxon>Basidiomycota</taxon>
        <taxon>Agaricomycotina</taxon>
        <taxon>Agaricomycetes</taxon>
        <taxon>Hymenochaetales</taxon>
        <taxon>Hymenochaetaceae</taxon>
        <taxon>Pyrrhoderma</taxon>
    </lineage>
</organism>
<evidence type="ECO:0000256" key="3">
    <source>
        <dbReference type="ARBA" id="ARBA00010617"/>
    </source>
</evidence>
<dbReference type="InterPro" id="IPR002401">
    <property type="entry name" value="Cyt_P450_E_grp-I"/>
</dbReference>
<dbReference type="InParanoid" id="A0A286UEC4"/>
<keyword evidence="11" id="KW-1133">Transmembrane helix</keyword>
<evidence type="ECO:0000256" key="6">
    <source>
        <dbReference type="ARBA" id="ARBA00023002"/>
    </source>
</evidence>
<feature type="binding site" description="axial binding residue" evidence="9">
    <location>
        <position position="386"/>
    </location>
    <ligand>
        <name>heme</name>
        <dbReference type="ChEBI" id="CHEBI:30413"/>
    </ligand>
    <ligandPart>
        <name>Fe</name>
        <dbReference type="ChEBI" id="CHEBI:18248"/>
    </ligandPart>
</feature>
<dbReference type="GO" id="GO:0005506">
    <property type="term" value="F:iron ion binding"/>
    <property type="evidence" value="ECO:0007669"/>
    <property type="project" value="InterPro"/>
</dbReference>
<keyword evidence="7 9" id="KW-0408">Iron</keyword>
<evidence type="ECO:0000256" key="11">
    <source>
        <dbReference type="SAM" id="Phobius"/>
    </source>
</evidence>
<comment type="caution">
    <text evidence="12">The sequence shown here is derived from an EMBL/GenBank/DDBJ whole genome shotgun (WGS) entry which is preliminary data.</text>
</comment>
<keyword evidence="13" id="KW-1185">Reference proteome</keyword>
<dbReference type="CDD" id="cd11065">
    <property type="entry name" value="CYP64-like"/>
    <property type="match status" value="1"/>
</dbReference>
<evidence type="ECO:0000256" key="7">
    <source>
        <dbReference type="ARBA" id="ARBA00023004"/>
    </source>
</evidence>
<comment type="cofactor">
    <cofactor evidence="1 9">
        <name>heme</name>
        <dbReference type="ChEBI" id="CHEBI:30413"/>
    </cofactor>
</comment>
<dbReference type="Gene3D" id="1.10.630.10">
    <property type="entry name" value="Cytochrome P450"/>
    <property type="match status" value="1"/>
</dbReference>
<proteinExistence type="inferred from homology"/>
<dbReference type="STRING" id="2282107.A0A286UEC4"/>
<dbReference type="InterPro" id="IPR001128">
    <property type="entry name" value="Cyt_P450"/>
</dbReference>
<evidence type="ECO:0000256" key="1">
    <source>
        <dbReference type="ARBA" id="ARBA00001971"/>
    </source>
</evidence>
<dbReference type="InterPro" id="IPR017972">
    <property type="entry name" value="Cyt_P450_CS"/>
</dbReference>
<evidence type="ECO:0000256" key="4">
    <source>
        <dbReference type="ARBA" id="ARBA00022617"/>
    </source>
</evidence>
<keyword evidence="6 10" id="KW-0560">Oxidoreductase</keyword>
<evidence type="ECO:0000313" key="13">
    <source>
        <dbReference type="Proteomes" id="UP000217199"/>
    </source>
</evidence>
<dbReference type="AlphaFoldDB" id="A0A286UEC4"/>
<dbReference type="PANTHER" id="PTHR46300">
    <property type="entry name" value="P450, PUTATIVE (EUROFUNG)-RELATED-RELATED"/>
    <property type="match status" value="1"/>
</dbReference>
<keyword evidence="11" id="KW-0812">Transmembrane</keyword>
<keyword evidence="4 9" id="KW-0349">Heme</keyword>
<keyword evidence="11" id="KW-0472">Membrane</keyword>
<dbReference type="InterPro" id="IPR050364">
    <property type="entry name" value="Cytochrome_P450_fung"/>
</dbReference>
<keyword evidence="8 10" id="KW-0503">Monooxygenase</keyword>
<evidence type="ECO:0000256" key="10">
    <source>
        <dbReference type="RuleBase" id="RU000461"/>
    </source>
</evidence>
<dbReference type="PRINTS" id="PR00385">
    <property type="entry name" value="P450"/>
</dbReference>
<dbReference type="GO" id="GO:0004497">
    <property type="term" value="F:monooxygenase activity"/>
    <property type="evidence" value="ECO:0007669"/>
    <property type="project" value="UniProtKB-KW"/>
</dbReference>
<protein>
    <submittedName>
        <fullName evidence="12">Cytochrome P450</fullName>
    </submittedName>
</protein>
<evidence type="ECO:0000256" key="8">
    <source>
        <dbReference type="ARBA" id="ARBA00023033"/>
    </source>
</evidence>
<dbReference type="EMBL" id="NBII01000006">
    <property type="protein sequence ID" value="PAV17946.1"/>
    <property type="molecule type" value="Genomic_DNA"/>
</dbReference>
<dbReference type="PANTHER" id="PTHR46300:SF4">
    <property type="entry name" value="CYTOCHROME P450 98A3"/>
    <property type="match status" value="1"/>
</dbReference>
<dbReference type="GO" id="GO:0020037">
    <property type="term" value="F:heme binding"/>
    <property type="evidence" value="ECO:0007669"/>
    <property type="project" value="InterPro"/>
</dbReference>